<evidence type="ECO:0000313" key="3">
    <source>
        <dbReference type="EMBL" id="MBA0766852.1"/>
    </source>
</evidence>
<organism evidence="3 4">
    <name type="scientific">Gossypium trilobum</name>
    <dbReference type="NCBI Taxonomy" id="34281"/>
    <lineage>
        <taxon>Eukaryota</taxon>
        <taxon>Viridiplantae</taxon>
        <taxon>Streptophyta</taxon>
        <taxon>Embryophyta</taxon>
        <taxon>Tracheophyta</taxon>
        <taxon>Spermatophyta</taxon>
        <taxon>Magnoliopsida</taxon>
        <taxon>eudicotyledons</taxon>
        <taxon>Gunneridae</taxon>
        <taxon>Pentapetalae</taxon>
        <taxon>rosids</taxon>
        <taxon>malvids</taxon>
        <taxon>Malvales</taxon>
        <taxon>Malvaceae</taxon>
        <taxon>Malvoideae</taxon>
        <taxon>Gossypium</taxon>
    </lineage>
</organism>
<comment type="caution">
    <text evidence="3">The sequence shown here is derived from an EMBL/GenBank/DDBJ whole genome shotgun (WGS) entry which is preliminary data.</text>
</comment>
<accession>A0A7J9E1I2</accession>
<evidence type="ECO:0000259" key="2">
    <source>
        <dbReference type="Pfam" id="PF14392"/>
    </source>
</evidence>
<feature type="domain" description="Zinc knuckle CX2CX4HX4C" evidence="2">
    <location>
        <begin position="168"/>
        <end position="215"/>
    </location>
</feature>
<gene>
    <name evidence="3" type="ORF">Gotri_015853</name>
</gene>
<dbReference type="Pfam" id="PF14392">
    <property type="entry name" value="zf-CCHC_4"/>
    <property type="match status" value="1"/>
</dbReference>
<proteinExistence type="predicted"/>
<feature type="domain" description="DUF4283" evidence="1">
    <location>
        <begin position="33"/>
        <end position="101"/>
    </location>
</feature>
<dbReference type="InterPro" id="IPR025558">
    <property type="entry name" value="DUF4283"/>
</dbReference>
<protein>
    <recommendedName>
        <fullName evidence="5">DUF4283 domain-containing protein</fullName>
    </recommendedName>
</protein>
<dbReference type="InterPro" id="IPR025836">
    <property type="entry name" value="Zn_knuckle_CX2CX4HX4C"/>
</dbReference>
<keyword evidence="4" id="KW-1185">Reference proteome</keyword>
<evidence type="ECO:0000259" key="1">
    <source>
        <dbReference type="Pfam" id="PF14111"/>
    </source>
</evidence>
<evidence type="ECO:0000313" key="4">
    <source>
        <dbReference type="Proteomes" id="UP000593568"/>
    </source>
</evidence>
<name>A0A7J9E1I2_9ROSI</name>
<reference evidence="3 4" key="1">
    <citation type="journal article" date="2019" name="Genome Biol. Evol.">
        <title>Insights into the evolution of the New World diploid cottons (Gossypium, subgenus Houzingenia) based on genome sequencing.</title>
        <authorList>
            <person name="Grover C.E."/>
            <person name="Arick M.A. 2nd"/>
            <person name="Thrash A."/>
            <person name="Conover J.L."/>
            <person name="Sanders W.S."/>
            <person name="Peterson D.G."/>
            <person name="Frelichowski J.E."/>
            <person name="Scheffler J.A."/>
            <person name="Scheffler B.E."/>
            <person name="Wendel J.F."/>
        </authorList>
    </citation>
    <scope>NUCLEOTIDE SEQUENCE [LARGE SCALE GENOMIC DNA]</scope>
    <source>
        <strain evidence="3">8</strain>
        <tissue evidence="3">Leaf</tissue>
    </source>
</reference>
<dbReference type="Proteomes" id="UP000593568">
    <property type="component" value="Unassembled WGS sequence"/>
</dbReference>
<evidence type="ECO:0008006" key="5">
    <source>
        <dbReference type="Google" id="ProtNLM"/>
    </source>
</evidence>
<dbReference type="Pfam" id="PF14111">
    <property type="entry name" value="DUF4283"/>
    <property type="match status" value="1"/>
</dbReference>
<dbReference type="InterPro" id="IPR040256">
    <property type="entry name" value="At4g02000-like"/>
</dbReference>
<dbReference type="AlphaFoldDB" id="A0A7J9E1I2"/>
<dbReference type="EMBL" id="JABEZW010000006">
    <property type="protein sequence ID" value="MBA0766852.1"/>
    <property type="molecule type" value="Genomic_DNA"/>
</dbReference>
<dbReference type="PANTHER" id="PTHR31286:SF153">
    <property type="entry name" value="DUF4283 DOMAIN PROTEIN"/>
    <property type="match status" value="1"/>
</dbReference>
<dbReference type="PANTHER" id="PTHR31286">
    <property type="entry name" value="GLYCINE-RICH CELL WALL STRUCTURAL PROTEIN 1.8-LIKE"/>
    <property type="match status" value="1"/>
</dbReference>
<sequence>MENALAALSFDDQEDEIEEAHRSNSIDGEEPDFCLVGCFLTTSVFQFPAMLNTLANLWHSVKGIQILDLGEKCFLFCFFHLMDLERVTNGSPWTFNNHLFHQLGIGEDPLKFHLIYVCFWVQVHDIPPGFFSEVLARQLGNFIGLFVEYDGKCIARGLRSYMRIRVCMDVCLPLKRKKRLLFSPGNIGYVHFKYECLTLFCFFFGKLGHSDSFCEERMSLSFEVTEMGWDLPIRVHSKRALVMGCNSPILGLVGTVVLGPQI</sequence>